<dbReference type="PANTHER" id="PTHR36832">
    <property type="entry name" value="SLR1174 PROTEIN-RELATED"/>
    <property type="match status" value="1"/>
</dbReference>
<dbReference type="Proteomes" id="UP000032633">
    <property type="component" value="Chromosome"/>
</dbReference>
<dbReference type="Pfam" id="PF06182">
    <property type="entry name" value="ABC2_membrane_6"/>
    <property type="match status" value="1"/>
</dbReference>
<dbReference type="AlphaFoldDB" id="A0A0D5NIW7"/>
<feature type="transmembrane region" description="Helical" evidence="1">
    <location>
        <begin position="180"/>
        <end position="199"/>
    </location>
</feature>
<accession>A0A0D5NIW7</accession>
<feature type="transmembrane region" description="Helical" evidence="1">
    <location>
        <begin position="20"/>
        <end position="40"/>
    </location>
</feature>
<evidence type="ECO:0000313" key="3">
    <source>
        <dbReference type="Proteomes" id="UP000032633"/>
    </source>
</evidence>
<dbReference type="PANTHER" id="PTHR36832:SF1">
    <property type="entry name" value="SLR1174 PROTEIN"/>
    <property type="match status" value="1"/>
</dbReference>
<feature type="transmembrane region" description="Helical" evidence="1">
    <location>
        <begin position="56"/>
        <end position="76"/>
    </location>
</feature>
<evidence type="ECO:0000313" key="2">
    <source>
        <dbReference type="EMBL" id="AJY75060.1"/>
    </source>
</evidence>
<dbReference type="RefSeq" id="WP_045670493.1">
    <property type="nucleotide sequence ID" value="NZ_CP011058.1"/>
</dbReference>
<reference evidence="2 3" key="1">
    <citation type="journal article" date="2015" name="J. Biotechnol.">
        <title>Complete genome sequence of Paenibacillus beijingensis 7188(T) (=DSM 24997(T)), a novel rhizobacterium from jujube garden soil.</title>
        <authorList>
            <person name="Kwak Y."/>
            <person name="Shin J.H."/>
        </authorList>
    </citation>
    <scope>NUCLEOTIDE SEQUENCE [LARGE SCALE GENOMIC DNA]</scope>
    <source>
        <strain evidence="2 3">DSM 24997</strain>
    </source>
</reference>
<feature type="transmembrane region" description="Helical" evidence="1">
    <location>
        <begin position="139"/>
        <end position="168"/>
    </location>
</feature>
<proteinExistence type="predicted"/>
<reference evidence="3" key="2">
    <citation type="submission" date="2015-03" db="EMBL/GenBank/DDBJ databases">
        <title>Genome sequence of Paenibacillus beijingensis strain DSM 24997T.</title>
        <authorList>
            <person name="Kwak Y."/>
            <person name="Shin J.-H."/>
        </authorList>
    </citation>
    <scope>NUCLEOTIDE SEQUENCE [LARGE SCALE GENOMIC DNA]</scope>
    <source>
        <strain evidence="3">DSM 24997</strain>
    </source>
</reference>
<keyword evidence="1" id="KW-0812">Transmembrane</keyword>
<evidence type="ECO:0000256" key="1">
    <source>
        <dbReference type="SAM" id="Phobius"/>
    </source>
</evidence>
<keyword evidence="1" id="KW-1133">Transmembrane helix</keyword>
<sequence>MSAYYYLAKMRVLATLAYRFEVFVSIGTNVMMMLATLFLWKTAFQGVSSSILNEQQMLAFTLISVVLSSMFVCNVANKINQQIREGDIALDLVKPVSLLMCYLAEDIGSSISSLVNKALPMFLMLAVLFRVPLPVSPAAALLFLASVLLSYAILWLLSALVGLTAFWVTELGPLEVVKDAIVRILSGSLIPLWYFPGWVQHVLAFTPFPYTYQSPLGIYVGKIDSLAALQSMGIQAVWILILGLTVHRVWIRAKRSTMVQGG</sequence>
<name>A0A0D5NIW7_9BACL</name>
<dbReference type="KEGG" id="pbj:VN24_11320"/>
<organism evidence="2 3">
    <name type="scientific">Paenibacillus beijingensis</name>
    <dbReference type="NCBI Taxonomy" id="1126833"/>
    <lineage>
        <taxon>Bacteria</taxon>
        <taxon>Bacillati</taxon>
        <taxon>Bacillota</taxon>
        <taxon>Bacilli</taxon>
        <taxon>Bacillales</taxon>
        <taxon>Paenibacillaceae</taxon>
        <taxon>Paenibacillus</taxon>
    </lineage>
</organism>
<dbReference type="HOGENOM" id="CLU_084465_0_0_9"/>
<protein>
    <recommendedName>
        <fullName evidence="4">ABC transporter permease</fullName>
    </recommendedName>
</protein>
<gene>
    <name evidence="2" type="ORF">VN24_11320</name>
</gene>
<dbReference type="EMBL" id="CP011058">
    <property type="protein sequence ID" value="AJY75060.1"/>
    <property type="molecule type" value="Genomic_DNA"/>
</dbReference>
<dbReference type="PATRIC" id="fig|1126833.4.peg.2481"/>
<keyword evidence="1" id="KW-0472">Membrane</keyword>
<dbReference type="OrthoDB" id="8582979at2"/>
<feature type="transmembrane region" description="Helical" evidence="1">
    <location>
        <begin position="232"/>
        <end position="251"/>
    </location>
</feature>
<keyword evidence="3" id="KW-1185">Reference proteome</keyword>
<dbReference type="STRING" id="1126833.VN24_11320"/>
<dbReference type="InterPro" id="IPR010390">
    <property type="entry name" value="ABC-2_transporter-like"/>
</dbReference>
<evidence type="ECO:0008006" key="4">
    <source>
        <dbReference type="Google" id="ProtNLM"/>
    </source>
</evidence>